<dbReference type="EC" id="5.6.2.2" evidence="7"/>
<reference evidence="11 12" key="1">
    <citation type="submission" date="2015-06" db="EMBL/GenBank/DDBJ databases">
        <title>Genome sequencing of Cronobacter sp. strain DJ34 isolated from petroleum contaminated sludge of Duliajan Oil Fields, Assam, India.</title>
        <authorList>
            <person name="Pal S."/>
            <person name="Banerjee T.D."/>
            <person name="Roy A."/>
            <person name="Sar P."/>
            <person name="Kazy S.K."/>
        </authorList>
    </citation>
    <scope>NUCLEOTIDE SEQUENCE [LARGE SCALE GENOMIC DNA]</scope>
    <source>
        <strain evidence="11 12">DJ34</strain>
    </source>
</reference>
<dbReference type="SMART" id="SM00434">
    <property type="entry name" value="TOP4c"/>
    <property type="match status" value="1"/>
</dbReference>
<dbReference type="GO" id="GO:0003677">
    <property type="term" value="F:DNA binding"/>
    <property type="evidence" value="ECO:0007669"/>
    <property type="project" value="UniProtKB-UniRule"/>
</dbReference>
<keyword evidence="4 7" id="KW-0238">DNA-binding</keyword>
<comment type="caution">
    <text evidence="11">The sequence shown here is derived from an EMBL/GenBank/DDBJ whole genome shotgun (WGS) entry which is preliminary data.</text>
</comment>
<keyword evidence="6 7" id="KW-0413">Isomerase</keyword>
<evidence type="ECO:0000256" key="6">
    <source>
        <dbReference type="ARBA" id="ARBA00023235"/>
    </source>
</evidence>
<feature type="site" description="Interaction with DNA" evidence="7">
    <location>
        <position position="79"/>
    </location>
</feature>
<keyword evidence="5 7" id="KW-0472">Membrane</keyword>
<dbReference type="AlphaFoldDB" id="A0A0J8VM40"/>
<dbReference type="Proteomes" id="UP000037315">
    <property type="component" value="Unassembled WGS sequence"/>
</dbReference>
<comment type="catalytic activity">
    <reaction evidence="1 7 8">
        <text>ATP-dependent breakage, passage and rejoining of double-stranded DNA.</text>
        <dbReference type="EC" id="5.6.2.2"/>
    </reaction>
</comment>
<dbReference type="PANTHER" id="PTHR43493">
    <property type="entry name" value="DNA GYRASE/TOPOISOMERASE SUBUNIT A"/>
    <property type="match status" value="1"/>
</dbReference>
<dbReference type="InterPro" id="IPR013757">
    <property type="entry name" value="Topo_IIA_A_a_sf"/>
</dbReference>
<dbReference type="InterPro" id="IPR013760">
    <property type="entry name" value="Topo_IIA-like_dom_sf"/>
</dbReference>
<dbReference type="GO" id="GO:0009330">
    <property type="term" value="C:DNA topoisomerase type II (double strand cut, ATP-hydrolyzing) complex"/>
    <property type="evidence" value="ECO:0007669"/>
    <property type="project" value="TreeGrafter"/>
</dbReference>
<dbReference type="GO" id="GO:0007059">
    <property type="term" value="P:chromosome segregation"/>
    <property type="evidence" value="ECO:0007669"/>
    <property type="project" value="UniProtKB-UniRule"/>
</dbReference>
<comment type="subcellular location">
    <subcellularLocation>
        <location evidence="7">Cell membrane</location>
        <topology evidence="7">Peripheral membrane protein</topology>
    </subcellularLocation>
</comment>
<dbReference type="Gene3D" id="1.10.268.10">
    <property type="entry name" value="Topoisomerase, domain 3"/>
    <property type="match status" value="1"/>
</dbReference>
<keyword evidence="2 7" id="KW-1003">Cell membrane</keyword>
<evidence type="ECO:0000256" key="8">
    <source>
        <dbReference type="PROSITE-ProRule" id="PRU01384"/>
    </source>
</evidence>
<gene>
    <name evidence="7" type="primary">parC</name>
    <name evidence="11" type="ORF">ACH50_10465</name>
</gene>
<proteinExistence type="inferred from homology"/>
<dbReference type="SUPFAM" id="SSF101904">
    <property type="entry name" value="GyrA/ParC C-terminal domain-like"/>
    <property type="match status" value="1"/>
</dbReference>
<feature type="site" description="Transition state stabilizer" evidence="7">
    <location>
        <position position="123"/>
    </location>
</feature>
<evidence type="ECO:0000313" key="11">
    <source>
        <dbReference type="EMBL" id="KMV34568.1"/>
    </source>
</evidence>
<evidence type="ECO:0000256" key="9">
    <source>
        <dbReference type="SAM" id="MobiDB-lite"/>
    </source>
</evidence>
<feature type="region of interest" description="Disordered" evidence="9">
    <location>
        <begin position="476"/>
        <end position="496"/>
    </location>
</feature>
<dbReference type="GO" id="GO:0019897">
    <property type="term" value="C:extrinsic component of plasma membrane"/>
    <property type="evidence" value="ECO:0007669"/>
    <property type="project" value="UniProtKB-UniRule"/>
</dbReference>
<dbReference type="GO" id="GO:0006265">
    <property type="term" value="P:DNA topological change"/>
    <property type="evidence" value="ECO:0007669"/>
    <property type="project" value="UniProtKB-UniRule"/>
</dbReference>
<dbReference type="NCBIfam" id="TIGR01062">
    <property type="entry name" value="parC_Gneg"/>
    <property type="match status" value="1"/>
</dbReference>
<dbReference type="RefSeq" id="WP_024561058.1">
    <property type="nucleotide sequence ID" value="NZ_LFEJ01000014.1"/>
</dbReference>
<evidence type="ECO:0000256" key="7">
    <source>
        <dbReference type="HAMAP-Rule" id="MF_00936"/>
    </source>
</evidence>
<dbReference type="SUPFAM" id="SSF56719">
    <property type="entry name" value="Type II DNA topoisomerase"/>
    <property type="match status" value="1"/>
</dbReference>
<dbReference type="PATRIC" id="fig|1656095.3.peg.1116"/>
<evidence type="ECO:0000256" key="1">
    <source>
        <dbReference type="ARBA" id="ARBA00000185"/>
    </source>
</evidence>
<dbReference type="GO" id="GO:0005737">
    <property type="term" value="C:cytoplasm"/>
    <property type="evidence" value="ECO:0007669"/>
    <property type="project" value="TreeGrafter"/>
</dbReference>
<dbReference type="InterPro" id="IPR050220">
    <property type="entry name" value="Type_II_DNA_Topoisomerases"/>
</dbReference>
<organism evidence="11 12">
    <name type="scientific">Franconibacter pulveris</name>
    <dbReference type="NCBI Taxonomy" id="435910"/>
    <lineage>
        <taxon>Bacteria</taxon>
        <taxon>Pseudomonadati</taxon>
        <taxon>Pseudomonadota</taxon>
        <taxon>Gammaproteobacteria</taxon>
        <taxon>Enterobacterales</taxon>
        <taxon>Enterobacteriaceae</taxon>
        <taxon>Franconibacter</taxon>
    </lineage>
</organism>
<dbReference type="HAMAP" id="MF_00936">
    <property type="entry name" value="ParC_type1"/>
    <property type="match status" value="1"/>
</dbReference>
<dbReference type="GO" id="GO:0005694">
    <property type="term" value="C:chromosome"/>
    <property type="evidence" value="ECO:0007669"/>
    <property type="project" value="InterPro"/>
</dbReference>
<protein>
    <recommendedName>
        <fullName evidence="7">DNA topoisomerase 4 subunit A</fullName>
        <ecNumber evidence="7">5.6.2.2</ecNumber>
    </recommendedName>
    <alternativeName>
        <fullName evidence="7">Topoisomerase IV subunit A</fullName>
    </alternativeName>
</protein>
<evidence type="ECO:0000256" key="3">
    <source>
        <dbReference type="ARBA" id="ARBA00023029"/>
    </source>
</evidence>
<dbReference type="FunFam" id="2.120.10.90:FF:000003">
    <property type="entry name" value="DNA topoisomerase 4 subunit A"/>
    <property type="match status" value="1"/>
</dbReference>
<sequence length="756" mass="84216">MSDITHDGAERLALHEFTENAYLNYSMYVIMDRALPFIGDGLKPVQRRIVYAMSELGLNASAKFKKSARTVGDVLGKYHPHGDSACYEAMVLMAQPFSYRYPLVDGQGNWGAPDDPKSFAAMRYTESRLSKYAEVLLGELGQGTVEWIPNFDGTLQEPKMLPARLPNILLNGTTGIAVGMATDIPPHNLREVAKAAISLIEHPKSTLENLLDIVQGPDYPTEAEIITPRDEIRKIYQSGRGSVRMRAVWKKEDGAVVISALPHQVSGARVLEQIASQMRAKKLPMVDDLRDESDHENPTRLVIVPRSNRVDMEQVMNHLFATTDLEKSYRINLNMIGLDGRPAVKNLLEILTEWLAFRRDTVRRRLNYRLEKVLKRLHILEGLLVAFLNIDEVIHIIRSEDEPKPVLVSRFGISETQAEAILELKLRHLAKLEEMKIRGEQSDLEKERDQIQGILASERKMNTLLKKEIQADADAYGDDRRSPLHEREEAKAMSEHDMLPSEPVTIVLSQMGWVRSAKGHDIDAQGLSYKAGDSWKASAKGKSNQPVVFVDSTGRSYALDPITLPSARGQGEPVTGKLTLPPGAVVEHMLMAPEEQKLLMASDAGYGFVCTFNDLIARNRVGKALITLPENASVLPPLEITHDDDMLLAITQAGRMLMFPVADLPQLSKGKGNKIISIPSAEAAKGDDKLAYLNILPPQSTVTLHVGKRKIKLRPEELQKVHGERGRRGTLMRGLQRIDRVEIDSPARPTVGSSEE</sequence>
<dbReference type="InterPro" id="IPR002205">
    <property type="entry name" value="Topo_IIA_dom_A"/>
</dbReference>
<dbReference type="OrthoDB" id="9806486at2"/>
<dbReference type="Gene3D" id="3.90.199.10">
    <property type="entry name" value="Topoisomerase II, domain 5"/>
    <property type="match status" value="1"/>
</dbReference>
<evidence type="ECO:0000259" key="10">
    <source>
        <dbReference type="PROSITE" id="PS52040"/>
    </source>
</evidence>
<dbReference type="InterPro" id="IPR035516">
    <property type="entry name" value="Gyrase/topoIV_suA_C"/>
</dbReference>
<evidence type="ECO:0000256" key="2">
    <source>
        <dbReference type="ARBA" id="ARBA00022475"/>
    </source>
</evidence>
<evidence type="ECO:0000313" key="12">
    <source>
        <dbReference type="Proteomes" id="UP000037315"/>
    </source>
</evidence>
<accession>A0A0J8VM40</accession>
<dbReference type="PANTHER" id="PTHR43493:SF1">
    <property type="entry name" value="DNA TOPOISOMERASE 4 SUBUNIT A"/>
    <property type="match status" value="1"/>
</dbReference>
<evidence type="ECO:0000256" key="4">
    <source>
        <dbReference type="ARBA" id="ARBA00023125"/>
    </source>
</evidence>
<dbReference type="NCBIfam" id="NF004044">
    <property type="entry name" value="PRK05561.1"/>
    <property type="match status" value="1"/>
</dbReference>
<feature type="compositionally biased region" description="Basic and acidic residues" evidence="9">
    <location>
        <begin position="477"/>
        <end position="496"/>
    </location>
</feature>
<dbReference type="EMBL" id="LFEJ01000014">
    <property type="protein sequence ID" value="KMV34568.1"/>
    <property type="molecule type" value="Genomic_DNA"/>
</dbReference>
<dbReference type="GO" id="GO:0003918">
    <property type="term" value="F:DNA topoisomerase type II (double strand cut, ATP-hydrolyzing) activity"/>
    <property type="evidence" value="ECO:0007669"/>
    <property type="project" value="UniProtKB-UniRule"/>
</dbReference>
<dbReference type="CDD" id="cd00187">
    <property type="entry name" value="TOP4c"/>
    <property type="match status" value="1"/>
</dbReference>
<dbReference type="FunFam" id="3.30.1360.40:FF:000005">
    <property type="entry name" value="DNA topoisomerase 4 subunit A"/>
    <property type="match status" value="1"/>
</dbReference>
<comment type="function">
    <text evidence="7">Topoisomerase IV is essential for chromosome segregation. It relaxes supercoiled DNA. Performs the decatenation events required during the replication of a circular DNA molecule.</text>
</comment>
<dbReference type="InterPro" id="IPR005742">
    <property type="entry name" value="TopoIV_A_Gneg"/>
</dbReference>
<keyword evidence="3 7" id="KW-0799">Topoisomerase</keyword>
<dbReference type="InterPro" id="IPR006691">
    <property type="entry name" value="GyrA/parC_rep"/>
</dbReference>
<dbReference type="Pfam" id="PF00521">
    <property type="entry name" value="DNA_topoisoIV"/>
    <property type="match status" value="1"/>
</dbReference>
<dbReference type="Gene3D" id="2.120.10.90">
    <property type="entry name" value="DNA gyrase/topoisomerase IV, subunit A, C-terminal"/>
    <property type="match status" value="1"/>
</dbReference>
<feature type="active site" description="O-(5'-phospho-DNA)-tyrosine intermediate" evidence="7 8">
    <location>
        <position position="124"/>
    </location>
</feature>
<feature type="site" description="Interaction with DNA" evidence="7">
    <location>
        <position position="43"/>
    </location>
</feature>
<name>A0A0J8VM40_9ENTR</name>
<dbReference type="Gene3D" id="3.30.1360.40">
    <property type="match status" value="1"/>
</dbReference>
<evidence type="ECO:0000256" key="5">
    <source>
        <dbReference type="ARBA" id="ARBA00023136"/>
    </source>
</evidence>
<dbReference type="PROSITE" id="PS52040">
    <property type="entry name" value="TOPO_IIA"/>
    <property type="match status" value="1"/>
</dbReference>
<feature type="site" description="Interaction with DNA" evidence="7">
    <location>
        <position position="81"/>
    </location>
</feature>
<dbReference type="GO" id="GO:0005524">
    <property type="term" value="F:ATP binding"/>
    <property type="evidence" value="ECO:0007669"/>
    <property type="project" value="InterPro"/>
</dbReference>
<dbReference type="STRING" id="1121863.GCA_000621185_02354"/>
<comment type="subunit">
    <text evidence="7">Heterotetramer composed of ParC and ParE.</text>
</comment>
<dbReference type="Pfam" id="PF03989">
    <property type="entry name" value="DNA_gyraseA_C"/>
    <property type="match status" value="2"/>
</dbReference>
<dbReference type="InterPro" id="IPR013758">
    <property type="entry name" value="Topo_IIA_A/C_ab"/>
</dbReference>
<comment type="similarity">
    <text evidence="7">Belongs to the type II topoisomerase GyrA/ParC subunit family. ParC type 1 subfamily.</text>
</comment>
<feature type="domain" description="Topo IIA-type catalytic" evidence="10">
    <location>
        <begin position="35"/>
        <end position="498"/>
    </location>
</feature>
<keyword evidence="12" id="KW-1185">Reference proteome</keyword>
<dbReference type="FunFam" id="1.10.268.10:FF:000001">
    <property type="entry name" value="DNA gyrase subunit A"/>
    <property type="match status" value="1"/>
</dbReference>